<dbReference type="Gene3D" id="3.30.950.10">
    <property type="entry name" value="Methyltransferase, Cobalt-precorrin-4 Transmethylase, Domain 2"/>
    <property type="match status" value="1"/>
</dbReference>
<evidence type="ECO:0000256" key="4">
    <source>
        <dbReference type="ARBA" id="ARBA00022679"/>
    </source>
</evidence>
<dbReference type="InterPro" id="IPR014776">
    <property type="entry name" value="4pyrrole_Mease_sub2"/>
</dbReference>
<gene>
    <name evidence="6 8" type="primary">rsmI</name>
    <name evidence="8" type="ORF">EQP59_10095</name>
</gene>
<proteinExistence type="inferred from homology"/>
<dbReference type="PANTHER" id="PTHR46111">
    <property type="entry name" value="RIBOSOMAL RNA SMALL SUBUNIT METHYLTRANSFERASE I"/>
    <property type="match status" value="1"/>
</dbReference>
<dbReference type="Proteomes" id="UP000287701">
    <property type="component" value="Chromosome"/>
</dbReference>
<name>A0A3R5X0Q5_ORNRH</name>
<evidence type="ECO:0000256" key="6">
    <source>
        <dbReference type="HAMAP-Rule" id="MF_01877"/>
    </source>
</evidence>
<accession>A0A3R5X0Q5</accession>
<reference evidence="8 9" key="1">
    <citation type="submission" date="2019-01" db="EMBL/GenBank/DDBJ databases">
        <title>Whole Genome of Ornithobacterium rhinotracheale FARPER-174b.</title>
        <authorList>
            <person name="Tataje-Lavanda L.A."/>
            <person name="Montalvan A."/>
            <person name="Montesinos R."/>
            <person name="Zimic M."/>
            <person name="Fernandez-Sanchez M."/>
            <person name="Fernandez-Diaz M."/>
        </authorList>
    </citation>
    <scope>NUCLEOTIDE SEQUENCE [LARGE SCALE GENOMIC DNA]</scope>
    <source>
        <strain evidence="8 9">FARPER-174b</strain>
    </source>
</reference>
<dbReference type="SUPFAM" id="SSF53790">
    <property type="entry name" value="Tetrapyrrole methylase"/>
    <property type="match status" value="1"/>
</dbReference>
<comment type="catalytic activity">
    <reaction evidence="6">
        <text>cytidine(1402) in 16S rRNA + S-adenosyl-L-methionine = 2'-O-methylcytidine(1402) in 16S rRNA + S-adenosyl-L-homocysteine + H(+)</text>
        <dbReference type="Rhea" id="RHEA:42924"/>
        <dbReference type="Rhea" id="RHEA-COMP:10285"/>
        <dbReference type="Rhea" id="RHEA-COMP:10286"/>
        <dbReference type="ChEBI" id="CHEBI:15378"/>
        <dbReference type="ChEBI" id="CHEBI:57856"/>
        <dbReference type="ChEBI" id="CHEBI:59789"/>
        <dbReference type="ChEBI" id="CHEBI:74495"/>
        <dbReference type="ChEBI" id="CHEBI:82748"/>
        <dbReference type="EC" id="2.1.1.198"/>
    </reaction>
</comment>
<keyword evidence="3 6" id="KW-0489">Methyltransferase</keyword>
<organism evidence="8 9">
    <name type="scientific">Ornithobacterium rhinotracheale</name>
    <dbReference type="NCBI Taxonomy" id="28251"/>
    <lineage>
        <taxon>Bacteria</taxon>
        <taxon>Pseudomonadati</taxon>
        <taxon>Bacteroidota</taxon>
        <taxon>Flavobacteriia</taxon>
        <taxon>Flavobacteriales</taxon>
        <taxon>Weeksellaceae</taxon>
        <taxon>Ornithobacterium</taxon>
    </lineage>
</organism>
<comment type="subcellular location">
    <subcellularLocation>
        <location evidence="6">Cytoplasm</location>
    </subcellularLocation>
</comment>
<comment type="similarity">
    <text evidence="6">Belongs to the methyltransferase superfamily. RsmI family.</text>
</comment>
<dbReference type="PIRSF" id="PIRSF005917">
    <property type="entry name" value="MTase_YraL"/>
    <property type="match status" value="1"/>
</dbReference>
<feature type="domain" description="Tetrapyrrole methylase" evidence="7">
    <location>
        <begin position="4"/>
        <end position="203"/>
    </location>
</feature>
<evidence type="ECO:0000256" key="1">
    <source>
        <dbReference type="ARBA" id="ARBA00022490"/>
    </source>
</evidence>
<dbReference type="NCBIfam" id="TIGR00096">
    <property type="entry name" value="16S rRNA (cytidine(1402)-2'-O)-methyltransferase"/>
    <property type="match status" value="1"/>
</dbReference>
<dbReference type="EMBL" id="CP035107">
    <property type="protein sequence ID" value="QAR31666.1"/>
    <property type="molecule type" value="Genomic_DNA"/>
</dbReference>
<evidence type="ECO:0000256" key="2">
    <source>
        <dbReference type="ARBA" id="ARBA00022552"/>
    </source>
</evidence>
<keyword evidence="5 6" id="KW-0949">S-adenosyl-L-methionine</keyword>
<dbReference type="InterPro" id="IPR014777">
    <property type="entry name" value="4pyrrole_Mease_sub1"/>
</dbReference>
<evidence type="ECO:0000313" key="9">
    <source>
        <dbReference type="Proteomes" id="UP000287701"/>
    </source>
</evidence>
<dbReference type="Gene3D" id="3.40.1010.10">
    <property type="entry name" value="Cobalt-precorrin-4 Transmethylase, Domain 1"/>
    <property type="match status" value="1"/>
</dbReference>
<evidence type="ECO:0000259" key="7">
    <source>
        <dbReference type="Pfam" id="PF00590"/>
    </source>
</evidence>
<dbReference type="GO" id="GO:0005737">
    <property type="term" value="C:cytoplasm"/>
    <property type="evidence" value="ECO:0007669"/>
    <property type="project" value="UniProtKB-SubCell"/>
</dbReference>
<dbReference type="CDD" id="cd11648">
    <property type="entry name" value="RsmI"/>
    <property type="match status" value="1"/>
</dbReference>
<dbReference type="GO" id="GO:0070677">
    <property type="term" value="F:rRNA (cytosine-2'-O-)-methyltransferase activity"/>
    <property type="evidence" value="ECO:0007669"/>
    <property type="project" value="UniProtKB-UniRule"/>
</dbReference>
<keyword evidence="1 6" id="KW-0963">Cytoplasm</keyword>
<evidence type="ECO:0000256" key="5">
    <source>
        <dbReference type="ARBA" id="ARBA00022691"/>
    </source>
</evidence>
<dbReference type="InterPro" id="IPR008189">
    <property type="entry name" value="rRNA_ssu_MeTfrase_I"/>
</dbReference>
<dbReference type="PANTHER" id="PTHR46111:SF1">
    <property type="entry name" value="RIBOSOMAL RNA SMALL SUBUNIT METHYLTRANSFERASE I"/>
    <property type="match status" value="1"/>
</dbReference>
<dbReference type="InterPro" id="IPR035996">
    <property type="entry name" value="4pyrrol_Methylase_sf"/>
</dbReference>
<evidence type="ECO:0000313" key="8">
    <source>
        <dbReference type="EMBL" id="QAR31666.1"/>
    </source>
</evidence>
<dbReference type="RefSeq" id="WP_128502107.1">
    <property type="nucleotide sequence ID" value="NZ_CP035107.1"/>
</dbReference>
<dbReference type="Pfam" id="PF00590">
    <property type="entry name" value="TP_methylase"/>
    <property type="match status" value="1"/>
</dbReference>
<keyword evidence="4 6" id="KW-0808">Transferase</keyword>
<sequence>MSGKLSLVPTPIGNLGDITLRALEVLKSADVILAEDTRNSSKLLQHYEIATPMRSHHAHNEHTETDSLIAQLKAGKNFALITDAGTPGISDPGFFLLRACIKNDIKTEVLPGATAFVPGLILSGLPNHNFTFVGFLPIKKGRKTLLESLAQEKKTMIFYESPHKIEHTLKDFCTYLGEERQASLSRELTKKFEETLRGSLKDLLQTAQEKKLKGEMVIVVAGAD</sequence>
<protein>
    <recommendedName>
        <fullName evidence="6">Ribosomal RNA small subunit methyltransferase I</fullName>
        <ecNumber evidence="6">2.1.1.198</ecNumber>
    </recommendedName>
    <alternativeName>
        <fullName evidence="6">16S rRNA 2'-O-ribose C1402 methyltransferase</fullName>
    </alternativeName>
    <alternativeName>
        <fullName evidence="6">rRNA (cytidine-2'-O-)-methyltransferase RsmI</fullName>
    </alternativeName>
</protein>
<dbReference type="HAMAP" id="MF_01877">
    <property type="entry name" value="16SrRNA_methyltr_I"/>
    <property type="match status" value="1"/>
</dbReference>
<dbReference type="OrthoDB" id="9809084at2"/>
<dbReference type="FunFam" id="3.40.1010.10:FF:000007">
    <property type="entry name" value="Ribosomal RNA small subunit methyltransferase I"/>
    <property type="match status" value="1"/>
</dbReference>
<comment type="function">
    <text evidence="6">Catalyzes the 2'-O-methylation of the ribose of cytidine 1402 (C1402) in 16S rRNA.</text>
</comment>
<dbReference type="InterPro" id="IPR000878">
    <property type="entry name" value="4pyrrol_Mease"/>
</dbReference>
<dbReference type="EC" id="2.1.1.198" evidence="6"/>
<evidence type="ECO:0000256" key="3">
    <source>
        <dbReference type="ARBA" id="ARBA00022603"/>
    </source>
</evidence>
<dbReference type="FunFam" id="3.30.950.10:FF:000002">
    <property type="entry name" value="Ribosomal RNA small subunit methyltransferase I"/>
    <property type="match status" value="1"/>
</dbReference>
<dbReference type="AlphaFoldDB" id="A0A3R5X0Q5"/>
<keyword evidence="2 6" id="KW-0698">rRNA processing</keyword>